<name>A0A5J5F189_9PEZI</name>
<dbReference type="EMBL" id="VXIS01000058">
    <property type="protein sequence ID" value="KAA8909381.1"/>
    <property type="molecule type" value="Genomic_DNA"/>
</dbReference>
<accession>A0A5J5F189</accession>
<evidence type="ECO:0000313" key="3">
    <source>
        <dbReference type="Proteomes" id="UP000326924"/>
    </source>
</evidence>
<evidence type="ECO:0000256" key="1">
    <source>
        <dbReference type="SAM" id="Phobius"/>
    </source>
</evidence>
<keyword evidence="1" id="KW-0812">Transmembrane</keyword>
<dbReference type="AlphaFoldDB" id="A0A5J5F189"/>
<feature type="transmembrane region" description="Helical" evidence="1">
    <location>
        <begin position="71"/>
        <end position="90"/>
    </location>
</feature>
<dbReference type="InParanoid" id="A0A5J5F189"/>
<gene>
    <name evidence="2" type="ORF">FN846DRAFT_942528</name>
</gene>
<proteinExistence type="predicted"/>
<comment type="caution">
    <text evidence="2">The sequence shown here is derived from an EMBL/GenBank/DDBJ whole genome shotgun (WGS) entry which is preliminary data.</text>
</comment>
<keyword evidence="1" id="KW-1133">Transmembrane helix</keyword>
<protein>
    <submittedName>
        <fullName evidence="2">Uncharacterized protein</fullName>
    </submittedName>
</protein>
<sequence length="144" mass="15630">MFAPLSKSRRTIFSFPCCAAICNGVTACFSHTILELSLNDRSLRLNSVNNFAKSSKDSVLTSAPLSIKNSAMLSLSFAIAICNAVWLYVVRASMSALCVRSSFMTSKLASPASAATCSAERPALSCSSRYFEPFFMPRSFRAKL</sequence>
<keyword evidence="3" id="KW-1185">Reference proteome</keyword>
<organism evidence="2 3">
    <name type="scientific">Sphaerosporella brunnea</name>
    <dbReference type="NCBI Taxonomy" id="1250544"/>
    <lineage>
        <taxon>Eukaryota</taxon>
        <taxon>Fungi</taxon>
        <taxon>Dikarya</taxon>
        <taxon>Ascomycota</taxon>
        <taxon>Pezizomycotina</taxon>
        <taxon>Pezizomycetes</taxon>
        <taxon>Pezizales</taxon>
        <taxon>Pyronemataceae</taxon>
        <taxon>Sphaerosporella</taxon>
    </lineage>
</organism>
<dbReference type="Proteomes" id="UP000326924">
    <property type="component" value="Unassembled WGS sequence"/>
</dbReference>
<evidence type="ECO:0000313" key="2">
    <source>
        <dbReference type="EMBL" id="KAA8909381.1"/>
    </source>
</evidence>
<dbReference type="PROSITE" id="PS51257">
    <property type="entry name" value="PROKAR_LIPOPROTEIN"/>
    <property type="match status" value="1"/>
</dbReference>
<keyword evidence="1" id="KW-0472">Membrane</keyword>
<reference evidence="2 3" key="1">
    <citation type="submission" date="2019-09" db="EMBL/GenBank/DDBJ databases">
        <title>Draft genome of the ectomycorrhizal ascomycete Sphaerosporella brunnea.</title>
        <authorList>
            <consortium name="DOE Joint Genome Institute"/>
            <person name="Benucci G.M."/>
            <person name="Marozzi G."/>
            <person name="Antonielli L."/>
            <person name="Sanchez S."/>
            <person name="Marco P."/>
            <person name="Wang X."/>
            <person name="Falini L.B."/>
            <person name="Barry K."/>
            <person name="Haridas S."/>
            <person name="Lipzen A."/>
            <person name="Labutti K."/>
            <person name="Grigoriev I.V."/>
            <person name="Murat C."/>
            <person name="Martin F."/>
            <person name="Albertini E."/>
            <person name="Donnini D."/>
            <person name="Bonito G."/>
        </authorList>
    </citation>
    <scope>NUCLEOTIDE SEQUENCE [LARGE SCALE GENOMIC DNA]</scope>
    <source>
        <strain evidence="2 3">Sb_GMNB300</strain>
    </source>
</reference>